<evidence type="ECO:0000313" key="2">
    <source>
        <dbReference type="Proteomes" id="UP001324993"/>
    </source>
</evidence>
<dbReference type="Proteomes" id="UP001324993">
    <property type="component" value="Chromosome"/>
</dbReference>
<keyword evidence="2" id="KW-1185">Reference proteome</keyword>
<dbReference type="RefSeq" id="WP_319833623.1">
    <property type="nucleotide sequence ID" value="NZ_CP138858.1"/>
</dbReference>
<proteinExistence type="predicted"/>
<reference evidence="1 2" key="1">
    <citation type="submission" date="2023-11" db="EMBL/GenBank/DDBJ databases">
        <title>Coraliomargarita sp. nov., isolated from marine algae.</title>
        <authorList>
            <person name="Lee J.K."/>
            <person name="Baek J.H."/>
            <person name="Kim J.M."/>
            <person name="Choi D.G."/>
            <person name="Jeon C.O."/>
        </authorList>
    </citation>
    <scope>NUCLEOTIDE SEQUENCE [LARGE SCALE GENOMIC DNA]</scope>
    <source>
        <strain evidence="1 2">J2-16</strain>
    </source>
</reference>
<accession>A0ABZ0RMY4</accession>
<sequence>MTKEKLSQQAMGLFLTPDWLHDYSDMEEALAEAAAGGFGIIIGFGRHMHQTLEDEAVRAAIQFAAETSHKHGMRFALDMDWCHWANRAVEREPNMALWQIVSGESACHEGQFALTVKYEGKAPVIVEEISAVYAWDAQGQVHFLSPEDYSVEQSSHGSAYNWPTLDDDQTVSLSKPRGGGYYCELKGEVPANYTRVKVYTAMRSTKYPDVSSPEYLKAQADLLSFYAEVPMDGVGWDEPGKGGSFRAYKAGRGFFAKFLETYGYDLRERLMDLDGGDSSQAVQTRRDYHAAIVEMNYHAQYMFNQQAKAQYGEDAFLGTHHTYAGMAMDIRCGVMDYFKLGEVLSAAFTDTGWDVSGHSETIYNYVLVDSLRKELDQPLSYVNDWSKKPRTVWYDYYTRLKMLYRIEWFMIFLGRCAENFPTFPWDPYWKDVTRNAKQLESFRDVLPADLDTYSEMAVWFSWESPVFQGTARAHYVRLWMTCNYNLSEQGLEHNRHFDYVSTPALENAEVRDGQIILSGKAYRRLTLPYASMVSTAIWQTLKACREAGVELIFIGPPPSRLWDSDEKIDAEFCQWAGVKQVDDTQYDAVLKSQRPVPSLTDWEPDQADFRFPVKADSQTECLIDIEGDTIGVRRDNLTWFSNLDPRENFYKHVPSCADGVPAVTHYGKGYYRWYAGKDPETAVLVCIAPMYGTLHENFAGAEFNFQIEGGTWAVVTVSGAEASLLIADRGTKLGNVEKS</sequence>
<protein>
    <submittedName>
        <fullName evidence="1">Uncharacterized protein</fullName>
    </submittedName>
</protein>
<evidence type="ECO:0000313" key="1">
    <source>
        <dbReference type="EMBL" id="WPJ96766.1"/>
    </source>
</evidence>
<name>A0ABZ0RMY4_9BACT</name>
<gene>
    <name evidence="1" type="ORF">SH580_03480</name>
</gene>
<organism evidence="1 2">
    <name type="scientific">Coraliomargarita algicola</name>
    <dbReference type="NCBI Taxonomy" id="3092156"/>
    <lineage>
        <taxon>Bacteria</taxon>
        <taxon>Pseudomonadati</taxon>
        <taxon>Verrucomicrobiota</taxon>
        <taxon>Opitutia</taxon>
        <taxon>Puniceicoccales</taxon>
        <taxon>Coraliomargaritaceae</taxon>
        <taxon>Coraliomargarita</taxon>
    </lineage>
</organism>
<dbReference type="EMBL" id="CP138858">
    <property type="protein sequence ID" value="WPJ96766.1"/>
    <property type="molecule type" value="Genomic_DNA"/>
</dbReference>